<sequence length="252" mass="28226">MTLPPDAFTGLSVLRLEYDVPARRPDWPNLAIRVDGEDPFVAVAKDWRGFDPSTMLGPASPLLPDDNGRRVALYRCSCGEAGCGVIAPVIVASADRRRVSWVDFRDYVGVFDGPTSQTVERHEGRPWDLPDIHFERDQYLAEVERATSDRSWETPRRQVARLLQQRLEPLRLLLPPDDLGLAGVTPSWLGHGVVVTFELMMHGPGAFHHPLLHLTSSQSEPEHAAEDMAHQLLSVRPDEWADTFGQPPTERT</sequence>
<proteinExistence type="predicted"/>
<organism evidence="1 2">
    <name type="scientific">Luteipulveratus flavus</name>
    <dbReference type="NCBI Taxonomy" id="3031728"/>
    <lineage>
        <taxon>Bacteria</taxon>
        <taxon>Bacillati</taxon>
        <taxon>Actinomycetota</taxon>
        <taxon>Actinomycetes</taxon>
        <taxon>Micrococcales</taxon>
        <taxon>Dermacoccaceae</taxon>
        <taxon>Luteipulveratus</taxon>
    </lineage>
</organism>
<name>A0ABT6CAJ6_9MICO</name>
<dbReference type="EMBL" id="JAROAV010000043">
    <property type="protein sequence ID" value="MDF8265776.1"/>
    <property type="molecule type" value="Genomic_DNA"/>
</dbReference>
<reference evidence="1 2" key="1">
    <citation type="submission" date="2023-03" db="EMBL/GenBank/DDBJ databases">
        <title>YIM 133296 draft genome.</title>
        <authorList>
            <person name="Xiong L."/>
        </authorList>
    </citation>
    <scope>NUCLEOTIDE SEQUENCE [LARGE SCALE GENOMIC DNA]</scope>
    <source>
        <strain evidence="1 2">YIM 133296</strain>
    </source>
</reference>
<keyword evidence="2" id="KW-1185">Reference proteome</keyword>
<protein>
    <submittedName>
        <fullName evidence="1">Uncharacterized protein</fullName>
    </submittedName>
</protein>
<accession>A0ABT6CAJ6</accession>
<gene>
    <name evidence="1" type="ORF">P4R38_16135</name>
</gene>
<evidence type="ECO:0000313" key="1">
    <source>
        <dbReference type="EMBL" id="MDF8265776.1"/>
    </source>
</evidence>
<dbReference type="RefSeq" id="WP_277193064.1">
    <property type="nucleotide sequence ID" value="NZ_JAROAV010000043.1"/>
</dbReference>
<comment type="caution">
    <text evidence="1">The sequence shown here is derived from an EMBL/GenBank/DDBJ whole genome shotgun (WGS) entry which is preliminary data.</text>
</comment>
<dbReference type="Proteomes" id="UP001528912">
    <property type="component" value="Unassembled WGS sequence"/>
</dbReference>
<evidence type="ECO:0000313" key="2">
    <source>
        <dbReference type="Proteomes" id="UP001528912"/>
    </source>
</evidence>